<evidence type="ECO:0000313" key="1">
    <source>
        <dbReference type="EMBL" id="ETN69748.1"/>
    </source>
</evidence>
<dbReference type="KEGG" id="nai:NECAME_15105"/>
<reference evidence="2" key="1">
    <citation type="journal article" date="2014" name="Nat. Genet.">
        <title>Genome of the human hookworm Necator americanus.</title>
        <authorList>
            <person name="Tang Y.T."/>
            <person name="Gao X."/>
            <person name="Rosa B.A."/>
            <person name="Abubucker S."/>
            <person name="Hallsworth-Pepin K."/>
            <person name="Martin J."/>
            <person name="Tyagi R."/>
            <person name="Heizer E."/>
            <person name="Zhang X."/>
            <person name="Bhonagiri-Palsikar V."/>
            <person name="Minx P."/>
            <person name="Warren W.C."/>
            <person name="Wang Q."/>
            <person name="Zhan B."/>
            <person name="Hotez P.J."/>
            <person name="Sternberg P.W."/>
            <person name="Dougall A."/>
            <person name="Gaze S.T."/>
            <person name="Mulvenna J."/>
            <person name="Sotillo J."/>
            <person name="Ranganathan S."/>
            <person name="Rabelo E.M."/>
            <person name="Wilson R.K."/>
            <person name="Felgner P.L."/>
            <person name="Bethony J."/>
            <person name="Hawdon J.M."/>
            <person name="Gasser R.B."/>
            <person name="Loukas A."/>
            <person name="Mitreva M."/>
        </authorList>
    </citation>
    <scope>NUCLEOTIDE SEQUENCE [LARGE SCALE GENOMIC DNA]</scope>
</reference>
<accession>W2SJM1</accession>
<keyword evidence="2" id="KW-1185">Reference proteome</keyword>
<name>W2SJM1_NECAM</name>
<sequence length="101" mass="11771">MAHIQLEELGDVLRDLLVHLVRLSQPNRNRVPIKAGRSDGKPSLGKSLMKDTARNCARRLRLPKRHTITLLEYRFLGRDMMERRETASVALKRWRGWAGER</sequence>
<dbReference type="EMBL" id="KI669053">
    <property type="protein sequence ID" value="ETN69748.1"/>
    <property type="molecule type" value="Genomic_DNA"/>
</dbReference>
<dbReference type="AlphaFoldDB" id="W2SJM1"/>
<evidence type="ECO:0000313" key="2">
    <source>
        <dbReference type="Proteomes" id="UP000053676"/>
    </source>
</evidence>
<organism evidence="1 2">
    <name type="scientific">Necator americanus</name>
    <name type="common">Human hookworm</name>
    <dbReference type="NCBI Taxonomy" id="51031"/>
    <lineage>
        <taxon>Eukaryota</taxon>
        <taxon>Metazoa</taxon>
        <taxon>Ecdysozoa</taxon>
        <taxon>Nematoda</taxon>
        <taxon>Chromadorea</taxon>
        <taxon>Rhabditida</taxon>
        <taxon>Rhabditina</taxon>
        <taxon>Rhabditomorpha</taxon>
        <taxon>Strongyloidea</taxon>
        <taxon>Ancylostomatidae</taxon>
        <taxon>Bunostominae</taxon>
        <taxon>Necator</taxon>
    </lineage>
</organism>
<protein>
    <submittedName>
        <fullName evidence="1">Uncharacterized protein</fullName>
    </submittedName>
</protein>
<proteinExistence type="predicted"/>
<dbReference type="Proteomes" id="UP000053676">
    <property type="component" value="Unassembled WGS sequence"/>
</dbReference>
<gene>
    <name evidence="1" type="ORF">NECAME_15105</name>
</gene>